<evidence type="ECO:0000259" key="7">
    <source>
        <dbReference type="PROSITE" id="PS50801"/>
    </source>
</evidence>
<feature type="compositionally biased region" description="Basic and acidic residues" evidence="5">
    <location>
        <begin position="23"/>
        <end position="45"/>
    </location>
</feature>
<dbReference type="InterPro" id="IPR002645">
    <property type="entry name" value="STAS_dom"/>
</dbReference>
<evidence type="ECO:0000256" key="5">
    <source>
        <dbReference type="SAM" id="MobiDB-lite"/>
    </source>
</evidence>
<dbReference type="Pfam" id="PF01740">
    <property type="entry name" value="STAS"/>
    <property type="match status" value="1"/>
</dbReference>
<reference evidence="8" key="1">
    <citation type="submission" date="2022-04" db="EMBL/GenBank/DDBJ databases">
        <title>Carnegiea gigantea Genome sequencing and assembly v2.</title>
        <authorList>
            <person name="Copetti D."/>
            <person name="Sanderson M.J."/>
            <person name="Burquez A."/>
            <person name="Wojciechowski M.F."/>
        </authorList>
    </citation>
    <scope>NUCLEOTIDE SEQUENCE</scope>
    <source>
        <strain evidence="8">SGP5-SGP5p</strain>
        <tissue evidence="8">Aerial part</tissue>
    </source>
</reference>
<dbReference type="GO" id="GO:0055085">
    <property type="term" value="P:transmembrane transport"/>
    <property type="evidence" value="ECO:0007669"/>
    <property type="project" value="InterPro"/>
</dbReference>
<sequence length="184" mass="21186">MVMWWALVLVFTVDDSDEDGAEKDEVRREVSEFDGEKEREKREGQGKSITRSSKLLDELHEGIAIGRIFATFKSYHIDGNKELIAYGMMNIIGSCTYCYLTTARPRTYILGNVPNSVCYRNLDQYPDAQTIPGILILRIAAPIYFTNASYLRERILRQIDEEEDKLKLSEETNLQYVILNMDGK</sequence>
<dbReference type="EMBL" id="JAKOGI010000449">
    <property type="protein sequence ID" value="KAJ8434811.1"/>
    <property type="molecule type" value="Genomic_DNA"/>
</dbReference>
<feature type="chain" id="PRO_5040508518" description="STAS domain-containing protein" evidence="6">
    <location>
        <begin position="19"/>
        <end position="184"/>
    </location>
</feature>
<feature type="domain" description="STAS" evidence="7">
    <location>
        <begin position="124"/>
        <end position="184"/>
    </location>
</feature>
<evidence type="ECO:0000256" key="1">
    <source>
        <dbReference type="ARBA" id="ARBA00004141"/>
    </source>
</evidence>
<organism evidence="8 9">
    <name type="scientific">Carnegiea gigantea</name>
    <dbReference type="NCBI Taxonomy" id="171969"/>
    <lineage>
        <taxon>Eukaryota</taxon>
        <taxon>Viridiplantae</taxon>
        <taxon>Streptophyta</taxon>
        <taxon>Embryophyta</taxon>
        <taxon>Tracheophyta</taxon>
        <taxon>Spermatophyta</taxon>
        <taxon>Magnoliopsida</taxon>
        <taxon>eudicotyledons</taxon>
        <taxon>Gunneridae</taxon>
        <taxon>Pentapetalae</taxon>
        <taxon>Caryophyllales</taxon>
        <taxon>Cactineae</taxon>
        <taxon>Cactaceae</taxon>
        <taxon>Cactoideae</taxon>
        <taxon>Echinocereeae</taxon>
        <taxon>Carnegiea</taxon>
    </lineage>
</organism>
<evidence type="ECO:0000313" key="9">
    <source>
        <dbReference type="Proteomes" id="UP001153076"/>
    </source>
</evidence>
<keyword evidence="6" id="KW-0732">Signal</keyword>
<gene>
    <name evidence="8" type="ORF">Cgig2_033533</name>
</gene>
<evidence type="ECO:0000313" key="8">
    <source>
        <dbReference type="EMBL" id="KAJ8434811.1"/>
    </source>
</evidence>
<dbReference type="Pfam" id="PF00916">
    <property type="entry name" value="Sulfate_transp"/>
    <property type="match status" value="1"/>
</dbReference>
<evidence type="ECO:0000256" key="6">
    <source>
        <dbReference type="SAM" id="SignalP"/>
    </source>
</evidence>
<keyword evidence="9" id="KW-1185">Reference proteome</keyword>
<dbReference type="PANTHER" id="PTHR11814">
    <property type="entry name" value="SULFATE TRANSPORTER"/>
    <property type="match status" value="1"/>
</dbReference>
<evidence type="ECO:0000256" key="4">
    <source>
        <dbReference type="ARBA" id="ARBA00023136"/>
    </source>
</evidence>
<accession>A0A9Q1K1N7</accession>
<feature type="region of interest" description="Disordered" evidence="5">
    <location>
        <begin position="21"/>
        <end position="47"/>
    </location>
</feature>
<dbReference type="InterPro" id="IPR011547">
    <property type="entry name" value="SLC26A/SulP_dom"/>
</dbReference>
<evidence type="ECO:0000256" key="2">
    <source>
        <dbReference type="ARBA" id="ARBA00022692"/>
    </source>
</evidence>
<keyword evidence="3" id="KW-1133">Transmembrane helix</keyword>
<comment type="subcellular location">
    <subcellularLocation>
        <location evidence="1">Membrane</location>
        <topology evidence="1">Multi-pass membrane protein</topology>
    </subcellularLocation>
</comment>
<dbReference type="GO" id="GO:0016020">
    <property type="term" value="C:membrane"/>
    <property type="evidence" value="ECO:0007669"/>
    <property type="project" value="UniProtKB-SubCell"/>
</dbReference>
<dbReference type="InterPro" id="IPR001902">
    <property type="entry name" value="SLC26A/SulP_fam"/>
</dbReference>
<dbReference type="Proteomes" id="UP001153076">
    <property type="component" value="Unassembled WGS sequence"/>
</dbReference>
<dbReference type="Gene3D" id="3.30.750.24">
    <property type="entry name" value="STAS domain"/>
    <property type="match status" value="1"/>
</dbReference>
<keyword evidence="4" id="KW-0472">Membrane</keyword>
<comment type="caution">
    <text evidence="8">The sequence shown here is derived from an EMBL/GenBank/DDBJ whole genome shotgun (WGS) entry which is preliminary data.</text>
</comment>
<dbReference type="PROSITE" id="PS50801">
    <property type="entry name" value="STAS"/>
    <property type="match status" value="1"/>
</dbReference>
<feature type="signal peptide" evidence="6">
    <location>
        <begin position="1"/>
        <end position="18"/>
    </location>
</feature>
<dbReference type="InterPro" id="IPR036513">
    <property type="entry name" value="STAS_dom_sf"/>
</dbReference>
<keyword evidence="2" id="KW-0812">Transmembrane</keyword>
<dbReference type="SUPFAM" id="SSF52091">
    <property type="entry name" value="SpoIIaa-like"/>
    <property type="match status" value="1"/>
</dbReference>
<dbReference type="AlphaFoldDB" id="A0A9Q1K1N7"/>
<protein>
    <recommendedName>
        <fullName evidence="7">STAS domain-containing protein</fullName>
    </recommendedName>
</protein>
<dbReference type="CDD" id="cd07042">
    <property type="entry name" value="STAS_SulP_like_sulfate_transporter"/>
    <property type="match status" value="1"/>
</dbReference>
<proteinExistence type="predicted"/>
<evidence type="ECO:0000256" key="3">
    <source>
        <dbReference type="ARBA" id="ARBA00022989"/>
    </source>
</evidence>
<name>A0A9Q1K1N7_9CARY</name>
<dbReference type="OrthoDB" id="1696089at2759"/>